<feature type="compositionally biased region" description="Acidic residues" evidence="1">
    <location>
        <begin position="71"/>
        <end position="82"/>
    </location>
</feature>
<proteinExistence type="predicted"/>
<accession>A0ABR2ALT3</accession>
<feature type="signal peptide" evidence="2">
    <location>
        <begin position="1"/>
        <end position="31"/>
    </location>
</feature>
<keyword evidence="4" id="KW-1185">Reference proteome</keyword>
<comment type="caution">
    <text evidence="3">The sequence shown here is derived from an EMBL/GenBank/DDBJ whole genome shotgun (WGS) entry which is preliminary data.</text>
</comment>
<reference evidence="3 4" key="1">
    <citation type="journal article" date="2024" name="G3 (Bethesda)">
        <title>Genome assembly of Hibiscus sabdariffa L. provides insights into metabolisms of medicinal natural products.</title>
        <authorList>
            <person name="Kim T."/>
        </authorList>
    </citation>
    <scope>NUCLEOTIDE SEQUENCE [LARGE SCALE GENOMIC DNA]</scope>
    <source>
        <strain evidence="3">TK-2024</strain>
        <tissue evidence="3">Old leaves</tissue>
    </source>
</reference>
<feature type="chain" id="PRO_5047246862" evidence="2">
    <location>
        <begin position="32"/>
        <end position="82"/>
    </location>
</feature>
<protein>
    <submittedName>
        <fullName evidence="3">Uncharacterized protein</fullName>
    </submittedName>
</protein>
<evidence type="ECO:0000313" key="3">
    <source>
        <dbReference type="EMBL" id="KAK8494470.1"/>
    </source>
</evidence>
<keyword evidence="2" id="KW-0732">Signal</keyword>
<feature type="compositionally biased region" description="Low complexity" evidence="1">
    <location>
        <begin position="47"/>
        <end position="58"/>
    </location>
</feature>
<dbReference type="Proteomes" id="UP001472677">
    <property type="component" value="Unassembled WGS sequence"/>
</dbReference>
<dbReference type="EMBL" id="JBBPBM010000529">
    <property type="protein sequence ID" value="KAK8494470.1"/>
    <property type="molecule type" value="Genomic_DNA"/>
</dbReference>
<evidence type="ECO:0000256" key="2">
    <source>
        <dbReference type="SAM" id="SignalP"/>
    </source>
</evidence>
<evidence type="ECO:0000313" key="4">
    <source>
        <dbReference type="Proteomes" id="UP001472677"/>
    </source>
</evidence>
<feature type="region of interest" description="Disordered" evidence="1">
    <location>
        <begin position="34"/>
        <end position="82"/>
    </location>
</feature>
<evidence type="ECO:0000256" key="1">
    <source>
        <dbReference type="SAM" id="MobiDB-lite"/>
    </source>
</evidence>
<name>A0ABR2ALT3_9ROSI</name>
<sequence length="82" mass="8859">MRWKTIHHFLDCMICVFLIWLFLCLNRVLHADANGQGGDESARNSNKKAPPAAAATKPEVPDTGGNAGEPEGSESDDSDDSM</sequence>
<gene>
    <name evidence="3" type="ORF">V6N12_018131</name>
</gene>
<organism evidence="3 4">
    <name type="scientific">Hibiscus sabdariffa</name>
    <name type="common">roselle</name>
    <dbReference type="NCBI Taxonomy" id="183260"/>
    <lineage>
        <taxon>Eukaryota</taxon>
        <taxon>Viridiplantae</taxon>
        <taxon>Streptophyta</taxon>
        <taxon>Embryophyta</taxon>
        <taxon>Tracheophyta</taxon>
        <taxon>Spermatophyta</taxon>
        <taxon>Magnoliopsida</taxon>
        <taxon>eudicotyledons</taxon>
        <taxon>Gunneridae</taxon>
        <taxon>Pentapetalae</taxon>
        <taxon>rosids</taxon>
        <taxon>malvids</taxon>
        <taxon>Malvales</taxon>
        <taxon>Malvaceae</taxon>
        <taxon>Malvoideae</taxon>
        <taxon>Hibiscus</taxon>
    </lineage>
</organism>